<evidence type="ECO:0000313" key="9">
    <source>
        <dbReference type="EMBL" id="MFC6198743.1"/>
    </source>
</evidence>
<dbReference type="InterPro" id="IPR036986">
    <property type="entry name" value="S4_RNA-bd_sf"/>
</dbReference>
<dbReference type="SMART" id="SM00363">
    <property type="entry name" value="S4"/>
    <property type="match status" value="1"/>
</dbReference>
<dbReference type="Proteomes" id="UP001596303">
    <property type="component" value="Unassembled WGS sequence"/>
</dbReference>
<dbReference type="CDD" id="cd00165">
    <property type="entry name" value="S4"/>
    <property type="match status" value="1"/>
</dbReference>
<evidence type="ECO:0000256" key="2">
    <source>
        <dbReference type="ARBA" id="ARBA00008348"/>
    </source>
</evidence>
<dbReference type="GO" id="GO:0016853">
    <property type="term" value="F:isomerase activity"/>
    <property type="evidence" value="ECO:0007669"/>
    <property type="project" value="UniProtKB-KW"/>
</dbReference>
<dbReference type="PANTHER" id="PTHR47683:SF3">
    <property type="entry name" value="RIBOSOMAL LARGE SUBUNIT PSEUDOURIDINE SYNTHASE B"/>
    <property type="match status" value="1"/>
</dbReference>
<dbReference type="Gene3D" id="3.30.70.580">
    <property type="entry name" value="Pseudouridine synthase I, catalytic domain, N-terminal subdomain"/>
    <property type="match status" value="1"/>
</dbReference>
<keyword evidence="10" id="KW-1185">Reference proteome</keyword>
<feature type="compositionally biased region" description="Polar residues" evidence="7">
    <location>
        <begin position="19"/>
        <end position="37"/>
    </location>
</feature>
<feature type="region of interest" description="Disordered" evidence="7">
    <location>
        <begin position="274"/>
        <end position="308"/>
    </location>
</feature>
<dbReference type="PROSITE" id="PS01149">
    <property type="entry name" value="PSI_RSU"/>
    <property type="match status" value="1"/>
</dbReference>
<dbReference type="SUPFAM" id="SSF55120">
    <property type="entry name" value="Pseudouridine synthase"/>
    <property type="match status" value="1"/>
</dbReference>
<organism evidence="9 10">
    <name type="scientific">Ponticaulis profundi</name>
    <dbReference type="NCBI Taxonomy" id="2665222"/>
    <lineage>
        <taxon>Bacteria</taxon>
        <taxon>Pseudomonadati</taxon>
        <taxon>Pseudomonadota</taxon>
        <taxon>Alphaproteobacteria</taxon>
        <taxon>Hyphomonadales</taxon>
        <taxon>Hyphomonadaceae</taxon>
        <taxon>Ponticaulis</taxon>
    </lineage>
</organism>
<dbReference type="InterPro" id="IPR000748">
    <property type="entry name" value="PsdUridine_synth_RsuA/RluB/E/F"/>
</dbReference>
<evidence type="ECO:0000256" key="6">
    <source>
        <dbReference type="RuleBase" id="RU003887"/>
    </source>
</evidence>
<evidence type="ECO:0000256" key="5">
    <source>
        <dbReference type="PROSITE-ProRule" id="PRU00182"/>
    </source>
</evidence>
<dbReference type="EMBL" id="JBHSSW010000013">
    <property type="protein sequence ID" value="MFC6198743.1"/>
    <property type="molecule type" value="Genomic_DNA"/>
</dbReference>
<sequence length="308" mass="34291">MTERRETGQSRTSKRPARPNQNSETSTQPAKARSSNWEDGDRIAKYLAHAGVCSRRDAEGLIEQGKVTVNGRRLDSPAFKVTRRDTIRVDGQVVKAPENTRLWRYHKPAGLITATRDPDGRSTIFDHLPKHLPRVVTVGRLDLTTEGLLILTNDGELARQMELPSTGLERHYRARAHGKVTPEALAELAKGVIVDGVEYAPMQVELERTTGTNNWLSVVLKEGKNREVRKALASVGLTVNRLIRIQYGPFVLGDLASGVLDEINPDQIAELLGGDIRTDRMARPKPRSQGRGPNTRSGRKTGLHRRRK</sequence>
<protein>
    <recommendedName>
        <fullName evidence="6">Pseudouridine synthase</fullName>
        <ecNumber evidence="6">5.4.99.-</ecNumber>
    </recommendedName>
</protein>
<feature type="compositionally biased region" description="Basic residues" evidence="7">
    <location>
        <begin position="297"/>
        <end position="308"/>
    </location>
</feature>
<evidence type="ECO:0000259" key="8">
    <source>
        <dbReference type="SMART" id="SM00363"/>
    </source>
</evidence>
<keyword evidence="4 6" id="KW-0413">Isomerase</keyword>
<dbReference type="InterPro" id="IPR006145">
    <property type="entry name" value="PsdUridine_synth_RsuA/RluA"/>
</dbReference>
<dbReference type="PROSITE" id="PS50889">
    <property type="entry name" value="S4"/>
    <property type="match status" value="1"/>
</dbReference>
<dbReference type="InterPro" id="IPR042092">
    <property type="entry name" value="PsdUridine_s_RsuA/RluB/E/F_cat"/>
</dbReference>
<evidence type="ECO:0000256" key="7">
    <source>
        <dbReference type="SAM" id="MobiDB-lite"/>
    </source>
</evidence>
<comment type="catalytic activity">
    <reaction evidence="1">
        <text>a uridine in RNA = a pseudouridine in RNA</text>
        <dbReference type="Rhea" id="RHEA:48348"/>
        <dbReference type="Rhea" id="RHEA-COMP:12068"/>
        <dbReference type="Rhea" id="RHEA-COMP:12069"/>
        <dbReference type="ChEBI" id="CHEBI:65314"/>
        <dbReference type="ChEBI" id="CHEBI:65315"/>
    </reaction>
</comment>
<dbReference type="Gene3D" id="3.30.70.1560">
    <property type="entry name" value="Alpha-L RNA-binding motif"/>
    <property type="match status" value="1"/>
</dbReference>
<feature type="domain" description="RNA-binding S4" evidence="8">
    <location>
        <begin position="41"/>
        <end position="99"/>
    </location>
</feature>
<dbReference type="Pfam" id="PF01479">
    <property type="entry name" value="S4"/>
    <property type="match status" value="1"/>
</dbReference>
<dbReference type="InterPro" id="IPR050343">
    <property type="entry name" value="RsuA_PseudoU_synthase"/>
</dbReference>
<dbReference type="SUPFAM" id="SSF55174">
    <property type="entry name" value="Alpha-L RNA-binding motif"/>
    <property type="match status" value="1"/>
</dbReference>
<name>A0ABW1SBI4_9PROT</name>
<dbReference type="RefSeq" id="WP_377379231.1">
    <property type="nucleotide sequence ID" value="NZ_JBHSSW010000013.1"/>
</dbReference>
<reference evidence="10" key="1">
    <citation type="journal article" date="2019" name="Int. J. Syst. Evol. Microbiol.">
        <title>The Global Catalogue of Microorganisms (GCM) 10K type strain sequencing project: providing services to taxonomists for standard genome sequencing and annotation.</title>
        <authorList>
            <consortium name="The Broad Institute Genomics Platform"/>
            <consortium name="The Broad Institute Genome Sequencing Center for Infectious Disease"/>
            <person name="Wu L."/>
            <person name="Ma J."/>
        </authorList>
    </citation>
    <scope>NUCLEOTIDE SEQUENCE [LARGE SCALE GENOMIC DNA]</scope>
    <source>
        <strain evidence="10">CGMCC-1.15741</strain>
    </source>
</reference>
<evidence type="ECO:0000256" key="3">
    <source>
        <dbReference type="ARBA" id="ARBA00022884"/>
    </source>
</evidence>
<gene>
    <name evidence="9" type="ORF">ACFQDM_11665</name>
</gene>
<feature type="region of interest" description="Disordered" evidence="7">
    <location>
        <begin position="1"/>
        <end position="38"/>
    </location>
</feature>
<dbReference type="Pfam" id="PF00849">
    <property type="entry name" value="PseudoU_synth_2"/>
    <property type="match status" value="1"/>
</dbReference>
<proteinExistence type="inferred from homology"/>
<dbReference type="InterPro" id="IPR020103">
    <property type="entry name" value="PsdUridine_synth_cat_dom_sf"/>
</dbReference>
<dbReference type="NCBIfam" id="TIGR00093">
    <property type="entry name" value="pseudouridine synthase"/>
    <property type="match status" value="1"/>
</dbReference>
<dbReference type="InterPro" id="IPR002942">
    <property type="entry name" value="S4_RNA-bd"/>
</dbReference>
<dbReference type="PANTHER" id="PTHR47683">
    <property type="entry name" value="PSEUDOURIDINE SYNTHASE FAMILY PROTEIN-RELATED"/>
    <property type="match status" value="1"/>
</dbReference>
<evidence type="ECO:0000256" key="4">
    <source>
        <dbReference type="ARBA" id="ARBA00023235"/>
    </source>
</evidence>
<dbReference type="Gene3D" id="3.10.290.10">
    <property type="entry name" value="RNA-binding S4 domain"/>
    <property type="match status" value="1"/>
</dbReference>
<dbReference type="InterPro" id="IPR020094">
    <property type="entry name" value="TruA/RsuA/RluB/E/F_N"/>
</dbReference>
<keyword evidence="3 5" id="KW-0694">RNA-binding</keyword>
<dbReference type="EC" id="5.4.99.-" evidence="6"/>
<evidence type="ECO:0000256" key="1">
    <source>
        <dbReference type="ARBA" id="ARBA00000073"/>
    </source>
</evidence>
<comment type="similarity">
    <text evidence="2 6">Belongs to the pseudouridine synthase RsuA family.</text>
</comment>
<comment type="caution">
    <text evidence="9">The sequence shown here is derived from an EMBL/GenBank/DDBJ whole genome shotgun (WGS) entry which is preliminary data.</text>
</comment>
<dbReference type="InterPro" id="IPR018496">
    <property type="entry name" value="PsdUridine_synth_RsuA/RluB_CS"/>
</dbReference>
<accession>A0ABW1SBI4</accession>
<evidence type="ECO:0000313" key="10">
    <source>
        <dbReference type="Proteomes" id="UP001596303"/>
    </source>
</evidence>